<organism evidence="2">
    <name type="scientific">viral metagenome</name>
    <dbReference type="NCBI Taxonomy" id="1070528"/>
    <lineage>
        <taxon>unclassified sequences</taxon>
        <taxon>metagenomes</taxon>
        <taxon>organismal metagenomes</taxon>
    </lineage>
</organism>
<protein>
    <submittedName>
        <fullName evidence="2">Uncharacterized protein</fullName>
    </submittedName>
</protein>
<dbReference type="EMBL" id="MN740156">
    <property type="protein sequence ID" value="QHT90643.1"/>
    <property type="molecule type" value="Genomic_DNA"/>
</dbReference>
<reference evidence="2" key="1">
    <citation type="journal article" date="2020" name="Nature">
        <title>Giant virus diversity and host interactions through global metagenomics.</title>
        <authorList>
            <person name="Schulz F."/>
            <person name="Roux S."/>
            <person name="Paez-Espino D."/>
            <person name="Jungbluth S."/>
            <person name="Walsh D.A."/>
            <person name="Denef V.J."/>
            <person name="McMahon K.D."/>
            <person name="Konstantinidis K.T."/>
            <person name="Eloe-Fadrosh E.A."/>
            <person name="Kyrpides N.C."/>
            <person name="Woyke T."/>
        </authorList>
    </citation>
    <scope>NUCLEOTIDE SEQUENCE</scope>
    <source>
        <strain evidence="2">GVMAG-M-3300023184-71</strain>
    </source>
</reference>
<evidence type="ECO:0000256" key="1">
    <source>
        <dbReference type="SAM" id="Phobius"/>
    </source>
</evidence>
<accession>A0A6C0IGK2</accession>
<keyword evidence="1" id="KW-1133">Transmembrane helix</keyword>
<dbReference type="AlphaFoldDB" id="A0A6C0IGK2"/>
<keyword evidence="1" id="KW-0812">Transmembrane</keyword>
<proteinExistence type="predicted"/>
<feature type="transmembrane region" description="Helical" evidence="1">
    <location>
        <begin position="97"/>
        <end position="118"/>
    </location>
</feature>
<keyword evidence="1" id="KW-0472">Membrane</keyword>
<evidence type="ECO:0000313" key="2">
    <source>
        <dbReference type="EMBL" id="QHT90643.1"/>
    </source>
</evidence>
<sequence length="161" mass="18750">MTTITTTTTTAERKKTIFHDLENISDIFRVEPHSERSVLVHFCTPVPGLSMMLSLARDRNLDVMYCESSFYDGFGRIGSYPGMPDVLYSKEETLTEIYRFYFLVYCVPKIASFSRFYIIPRKRKLLPLHVLSRMCLSTWDLREANLLLGYHNNVRLSVFGE</sequence>
<name>A0A6C0IGK2_9ZZZZ</name>